<gene>
    <name evidence="1" type="ORF">BU25DRAFT_461776</name>
</gene>
<reference evidence="1" key="1">
    <citation type="journal article" date="2020" name="Stud. Mycol.">
        <title>101 Dothideomycetes genomes: a test case for predicting lifestyles and emergence of pathogens.</title>
        <authorList>
            <person name="Haridas S."/>
            <person name="Albert R."/>
            <person name="Binder M."/>
            <person name="Bloem J."/>
            <person name="Labutti K."/>
            <person name="Salamov A."/>
            <person name="Andreopoulos B."/>
            <person name="Baker S."/>
            <person name="Barry K."/>
            <person name="Bills G."/>
            <person name="Bluhm B."/>
            <person name="Cannon C."/>
            <person name="Castanera R."/>
            <person name="Culley D."/>
            <person name="Daum C."/>
            <person name="Ezra D."/>
            <person name="Gonzalez J."/>
            <person name="Henrissat B."/>
            <person name="Kuo A."/>
            <person name="Liang C."/>
            <person name="Lipzen A."/>
            <person name="Lutzoni F."/>
            <person name="Magnuson J."/>
            <person name="Mondo S."/>
            <person name="Nolan M."/>
            <person name="Ohm R."/>
            <person name="Pangilinan J."/>
            <person name="Park H.-J."/>
            <person name="Ramirez L."/>
            <person name="Alfaro M."/>
            <person name="Sun H."/>
            <person name="Tritt A."/>
            <person name="Yoshinaga Y."/>
            <person name="Zwiers L.-H."/>
            <person name="Turgeon B."/>
            <person name="Goodwin S."/>
            <person name="Spatafora J."/>
            <person name="Crous P."/>
            <person name="Grigoriev I."/>
        </authorList>
    </citation>
    <scope>NUCLEOTIDE SEQUENCE</scope>
    <source>
        <strain evidence="1">CBS 525.71</strain>
    </source>
</reference>
<sequence length="241" mass="26661">MASKASNTLKPQVESEPTSEQQTSQPQQPSSDTETSTQHAPLPLPEPTSDATKLNVNGEGVKLDHLGPLVVNKDGTLSRIANWDKMAEIEKQNTLRILGKRNQLRLGDLRGEGKEERFIQDPFLFIAKWMYAHQPPITPPHARNPIKIVCISDTHTVQTPPPPGKILIHTGDLTIHGTFPDLQRQLNWLSGLTHKHKLVIAGNHDLLLATSCYSAPAELFKGSGSEWQRKGDLNRPATSYV</sequence>
<comment type="caution">
    <text evidence="1">The sequence shown here is derived from an EMBL/GenBank/DDBJ whole genome shotgun (WGS) entry which is preliminary data.</text>
</comment>
<protein>
    <submittedName>
        <fullName evidence="1">Uncharacterized protein</fullName>
    </submittedName>
</protein>
<evidence type="ECO:0000313" key="2">
    <source>
        <dbReference type="Proteomes" id="UP000799754"/>
    </source>
</evidence>
<accession>A0ACB6RPE4</accession>
<proteinExistence type="predicted"/>
<organism evidence="1 2">
    <name type="scientific">Macroventuria anomochaeta</name>
    <dbReference type="NCBI Taxonomy" id="301207"/>
    <lineage>
        <taxon>Eukaryota</taxon>
        <taxon>Fungi</taxon>
        <taxon>Dikarya</taxon>
        <taxon>Ascomycota</taxon>
        <taxon>Pezizomycotina</taxon>
        <taxon>Dothideomycetes</taxon>
        <taxon>Pleosporomycetidae</taxon>
        <taxon>Pleosporales</taxon>
        <taxon>Pleosporineae</taxon>
        <taxon>Didymellaceae</taxon>
        <taxon>Macroventuria</taxon>
    </lineage>
</organism>
<evidence type="ECO:0000313" key="1">
    <source>
        <dbReference type="EMBL" id="KAF2623688.1"/>
    </source>
</evidence>
<dbReference type="Proteomes" id="UP000799754">
    <property type="component" value="Unassembled WGS sequence"/>
</dbReference>
<dbReference type="EMBL" id="MU006735">
    <property type="protein sequence ID" value="KAF2623688.1"/>
    <property type="molecule type" value="Genomic_DNA"/>
</dbReference>
<name>A0ACB6RPE4_9PLEO</name>
<keyword evidence="2" id="KW-1185">Reference proteome</keyword>